<dbReference type="PATRIC" id="fig|1297742.4.peg.2314"/>
<reference evidence="1 2" key="1">
    <citation type="journal article" date="2016" name="PLoS ONE">
        <title>Complete Genome Sequence and Comparative Genomics of a Novel Myxobacterium Myxococcus hansupus.</title>
        <authorList>
            <person name="Sharma G."/>
            <person name="Narwani T."/>
            <person name="Subramanian S."/>
        </authorList>
    </citation>
    <scope>NUCLEOTIDE SEQUENCE [LARGE SCALE GENOMIC DNA]</scope>
    <source>
        <strain evidence="2">mixupus</strain>
    </source>
</reference>
<proteinExistence type="predicted"/>
<keyword evidence="2" id="KW-1185">Reference proteome</keyword>
<sequence length="53" mass="5988">MNEVRISQPLGNYTQLSVTFNSGAQHSVEVFAGLWANHGDTWIQVDDLRLTRN</sequence>
<protein>
    <submittedName>
        <fullName evidence="1">Basic proline-rich protein</fullName>
    </submittedName>
</protein>
<dbReference type="AlphaFoldDB" id="A0A0H4WPF0"/>
<evidence type="ECO:0000313" key="1">
    <source>
        <dbReference type="EMBL" id="AKQ65381.1"/>
    </source>
</evidence>
<dbReference type="RefSeq" id="WP_002636668.1">
    <property type="nucleotide sequence ID" value="NZ_CP012109.1"/>
</dbReference>
<name>A0A0H4WPF0_9BACT</name>
<dbReference type="KEGG" id="mym:A176_002293"/>
<evidence type="ECO:0000313" key="2">
    <source>
        <dbReference type="Proteomes" id="UP000009026"/>
    </source>
</evidence>
<gene>
    <name evidence="1" type="ORF">A176_002293</name>
</gene>
<organism evidence="1 2">
    <name type="scientific">Pseudomyxococcus hansupus</name>
    <dbReference type="NCBI Taxonomy" id="1297742"/>
    <lineage>
        <taxon>Bacteria</taxon>
        <taxon>Pseudomonadati</taxon>
        <taxon>Myxococcota</taxon>
        <taxon>Myxococcia</taxon>
        <taxon>Myxococcales</taxon>
        <taxon>Cystobacterineae</taxon>
        <taxon>Myxococcaceae</taxon>
        <taxon>Pseudomyxococcus</taxon>
    </lineage>
</organism>
<dbReference type="EMBL" id="CP012109">
    <property type="protein sequence ID" value="AKQ65381.1"/>
    <property type="molecule type" value="Genomic_DNA"/>
</dbReference>
<dbReference type="OrthoDB" id="284233at2"/>
<dbReference type="STRING" id="1297742.A176_002293"/>
<dbReference type="Proteomes" id="UP000009026">
    <property type="component" value="Chromosome"/>
</dbReference>
<accession>A0A0H4WPF0</accession>